<dbReference type="EMBL" id="GGEC01068392">
    <property type="protein sequence ID" value="MBX48876.1"/>
    <property type="molecule type" value="Transcribed_RNA"/>
</dbReference>
<accession>A0A2P2P247</accession>
<protein>
    <submittedName>
        <fullName evidence="1">Uncharacterized protein</fullName>
    </submittedName>
</protein>
<organism evidence="1">
    <name type="scientific">Rhizophora mucronata</name>
    <name type="common">Asiatic mangrove</name>
    <dbReference type="NCBI Taxonomy" id="61149"/>
    <lineage>
        <taxon>Eukaryota</taxon>
        <taxon>Viridiplantae</taxon>
        <taxon>Streptophyta</taxon>
        <taxon>Embryophyta</taxon>
        <taxon>Tracheophyta</taxon>
        <taxon>Spermatophyta</taxon>
        <taxon>Magnoliopsida</taxon>
        <taxon>eudicotyledons</taxon>
        <taxon>Gunneridae</taxon>
        <taxon>Pentapetalae</taxon>
        <taxon>rosids</taxon>
        <taxon>fabids</taxon>
        <taxon>Malpighiales</taxon>
        <taxon>Rhizophoraceae</taxon>
        <taxon>Rhizophora</taxon>
    </lineage>
</organism>
<reference evidence="1" key="1">
    <citation type="submission" date="2018-02" db="EMBL/GenBank/DDBJ databases">
        <title>Rhizophora mucronata_Transcriptome.</title>
        <authorList>
            <person name="Meera S.P."/>
            <person name="Sreeshan A."/>
            <person name="Augustine A."/>
        </authorList>
    </citation>
    <scope>NUCLEOTIDE SEQUENCE</scope>
    <source>
        <tissue evidence="1">Leaf</tissue>
    </source>
</reference>
<name>A0A2P2P247_RHIMU</name>
<sequence>MRRGNLLD</sequence>
<proteinExistence type="predicted"/>
<evidence type="ECO:0000313" key="1">
    <source>
        <dbReference type="EMBL" id="MBX48876.1"/>
    </source>
</evidence>